<dbReference type="RefSeq" id="WP_075758082.1">
    <property type="nucleotide sequence ID" value="NZ_CP146991.1"/>
</dbReference>
<name>A0ABM9W6I0_9FIRM</name>
<reference evidence="1 2" key="1">
    <citation type="submission" date="2016-01" db="EMBL/GenBank/DDBJ databases">
        <authorList>
            <person name="Brown R."/>
        </authorList>
    </citation>
    <scope>NUCLEOTIDE SEQUENCE [LARGE SCALE GENOMIC DNA]</scope>
    <source>
        <strain evidence="1">Sporomusa sphaeroides DSM 2875</strain>
    </source>
</reference>
<accession>A0ABM9W6I0</accession>
<dbReference type="Proteomes" id="UP000245702">
    <property type="component" value="Unassembled WGS sequence"/>
</dbReference>
<comment type="caution">
    <text evidence="1">The sequence shown here is derived from an EMBL/GenBank/DDBJ whole genome shotgun (WGS) entry which is preliminary data.</text>
</comment>
<evidence type="ECO:0000313" key="2">
    <source>
        <dbReference type="Proteomes" id="UP000245702"/>
    </source>
</evidence>
<evidence type="ECO:0000313" key="1">
    <source>
        <dbReference type="EMBL" id="CVK20671.1"/>
    </source>
</evidence>
<dbReference type="EMBL" id="FCOW01000021">
    <property type="protein sequence ID" value="CVK20671.1"/>
    <property type="molecule type" value="Genomic_DNA"/>
</dbReference>
<proteinExistence type="predicted"/>
<gene>
    <name evidence="1" type="ORF">SSPH_03339</name>
</gene>
<organism evidence="1 2">
    <name type="scientific">Sporomusa sphaeroides DSM 2875</name>
    <dbReference type="NCBI Taxonomy" id="1337886"/>
    <lineage>
        <taxon>Bacteria</taxon>
        <taxon>Bacillati</taxon>
        <taxon>Bacillota</taxon>
        <taxon>Negativicutes</taxon>
        <taxon>Selenomonadales</taxon>
        <taxon>Sporomusaceae</taxon>
        <taxon>Sporomusa</taxon>
    </lineage>
</organism>
<sequence length="143" mass="16070">MYILKTMTDLQSLLQTGWICPLLARHLAWKLKRLQAAVEPDGDLDAFSLEAYGVFGILEAKDKDLTALDRTVSVAAMQPDWIHCLHLKGDSYYVCYFLTASGYMDQLYVAAHLTNESLCLRLAAEAVATERSGEDDPTFYQPF</sequence>
<keyword evidence="2" id="KW-1185">Reference proteome</keyword>
<protein>
    <submittedName>
        <fullName evidence="1">Uncharacterized protein</fullName>
    </submittedName>
</protein>